<organism evidence="5 6">
    <name type="scientific">Postechiella marina</name>
    <dbReference type="NCBI Taxonomy" id="943941"/>
    <lineage>
        <taxon>Bacteria</taxon>
        <taxon>Pseudomonadati</taxon>
        <taxon>Bacteroidota</taxon>
        <taxon>Flavobacteriia</taxon>
        <taxon>Flavobacteriales</taxon>
        <taxon>Flavobacteriaceae</taxon>
        <taxon>Postechiella</taxon>
    </lineage>
</organism>
<dbReference type="Pfam" id="PF13387">
    <property type="entry name" value="Lnb_N"/>
    <property type="match status" value="1"/>
</dbReference>
<feature type="transmembrane region" description="Helical" evidence="1">
    <location>
        <begin position="366"/>
        <end position="387"/>
    </location>
</feature>
<evidence type="ECO:0000313" key="5">
    <source>
        <dbReference type="EMBL" id="GAA4235958.1"/>
    </source>
</evidence>
<feature type="transmembrane region" description="Helical" evidence="1">
    <location>
        <begin position="252"/>
        <end position="270"/>
    </location>
</feature>
<name>A0ABP8C9Q3_9FLAO</name>
<feature type="transmembrane region" description="Helical" evidence="1">
    <location>
        <begin position="282"/>
        <end position="304"/>
    </location>
</feature>
<feature type="chain" id="PRO_5046890335" evidence="2">
    <location>
        <begin position="20"/>
        <end position="395"/>
    </location>
</feature>
<comment type="caution">
    <text evidence="5">The sequence shown here is derived from an EMBL/GenBank/DDBJ whole genome shotgun (WGS) entry which is preliminary data.</text>
</comment>
<reference evidence="6" key="1">
    <citation type="journal article" date="2019" name="Int. J. Syst. Evol. Microbiol.">
        <title>The Global Catalogue of Microorganisms (GCM) 10K type strain sequencing project: providing services to taxonomists for standard genome sequencing and annotation.</title>
        <authorList>
            <consortium name="The Broad Institute Genomics Platform"/>
            <consortium name="The Broad Institute Genome Sequencing Center for Infectious Disease"/>
            <person name="Wu L."/>
            <person name="Ma J."/>
        </authorList>
    </citation>
    <scope>NUCLEOTIDE SEQUENCE [LARGE SCALE GENOMIC DNA]</scope>
    <source>
        <strain evidence="6">JCM 17630</strain>
    </source>
</reference>
<evidence type="ECO:0000256" key="1">
    <source>
        <dbReference type="SAM" id="Phobius"/>
    </source>
</evidence>
<feature type="signal peptide" evidence="2">
    <location>
        <begin position="1"/>
        <end position="19"/>
    </location>
</feature>
<feature type="transmembrane region" description="Helical" evidence="1">
    <location>
        <begin position="344"/>
        <end position="360"/>
    </location>
</feature>
<dbReference type="InterPro" id="IPR025178">
    <property type="entry name" value="Lnb_N"/>
</dbReference>
<keyword evidence="1" id="KW-0472">Membrane</keyword>
<dbReference type="RefSeq" id="WP_344787983.1">
    <property type="nucleotide sequence ID" value="NZ_BAABCA010000004.1"/>
</dbReference>
<keyword evidence="6" id="KW-1185">Reference proteome</keyword>
<gene>
    <name evidence="5" type="ORF">GCM10022291_19160</name>
</gene>
<evidence type="ECO:0000313" key="6">
    <source>
        <dbReference type="Proteomes" id="UP001501496"/>
    </source>
</evidence>
<accession>A0ABP8C9Q3</accession>
<dbReference type="Proteomes" id="UP001501496">
    <property type="component" value="Unassembled WGS sequence"/>
</dbReference>
<feature type="domain" description="Lnb N-terminal periplasmic" evidence="3">
    <location>
        <begin position="26"/>
        <end position="165"/>
    </location>
</feature>
<dbReference type="EMBL" id="BAABCA010000004">
    <property type="protein sequence ID" value="GAA4235958.1"/>
    <property type="molecule type" value="Genomic_DNA"/>
</dbReference>
<evidence type="ECO:0000256" key="2">
    <source>
        <dbReference type="SAM" id="SignalP"/>
    </source>
</evidence>
<keyword evidence="1" id="KW-0812">Transmembrane</keyword>
<keyword evidence="1" id="KW-1133">Transmembrane helix</keyword>
<protein>
    <submittedName>
        <fullName evidence="5">DUF4105 domain-containing protein</fullName>
    </submittedName>
</protein>
<keyword evidence="2" id="KW-0732">Signal</keyword>
<sequence>MLKKYFFIIFITFLSIASAQQNKLSSKAEISVLTIGPGTSLNDAFGHNAFRIKDPSTNFDKTFDYGRFDFNAPNFYLNFARGKLDYALGTSNFYDFLRFYTHQNRSIKEQVLNLSLDEKQKLFNFLLNNYKPENRNYLYEFFFDNCATKIRDVSQIALNNNINFKPPEGFKNKKFRALIHGNLNRNSWGSFGIDLALGSVIDRKATAKEHMFLPKYIFNFFENATINNSGDQLVKQTHVLNKEKKNIKSHNFLTSPLMVLGIIGLIIIYITYSDLKKNKQTVWLDTTLFIITGLIGIVILLLWFATDHSGTHNNYNLLWAFAPNILVIGQLFKKTTKLWFIKYLKFLVILLCLLTLHWLIGVQIYAIGLIPLLIALFLRYIFLIIYFSKRQKQEA</sequence>
<dbReference type="InterPro" id="IPR057436">
    <property type="entry name" value="5TMH_Lnb"/>
</dbReference>
<proteinExistence type="predicted"/>
<evidence type="ECO:0000259" key="4">
    <source>
        <dbReference type="Pfam" id="PF25221"/>
    </source>
</evidence>
<evidence type="ECO:0000259" key="3">
    <source>
        <dbReference type="Pfam" id="PF13387"/>
    </source>
</evidence>
<dbReference type="Pfam" id="PF25221">
    <property type="entry name" value="5TMH_Lnb"/>
    <property type="match status" value="1"/>
</dbReference>
<feature type="domain" description="Lnb-like transmembrane" evidence="4">
    <location>
        <begin position="252"/>
        <end position="389"/>
    </location>
</feature>